<evidence type="ECO:0000313" key="2">
    <source>
        <dbReference type="Proteomes" id="UP000183557"/>
    </source>
</evidence>
<protein>
    <submittedName>
        <fullName evidence="1">Uncharacterized protein</fullName>
    </submittedName>
</protein>
<dbReference type="EMBL" id="FOSB01000008">
    <property type="protein sequence ID" value="SFK15045.1"/>
    <property type="molecule type" value="Genomic_DNA"/>
</dbReference>
<evidence type="ECO:0000313" key="1">
    <source>
        <dbReference type="EMBL" id="SFK15045.1"/>
    </source>
</evidence>
<name>A0A1I3X5V9_HALDA</name>
<proteinExistence type="predicted"/>
<sequence>MLYRIVGKEGPRIVIQFMKKNVELTFRTYREAEDYLEKIRKEKVIPGKYKLEIVA</sequence>
<gene>
    <name evidence="1" type="ORF">SAMN04487936_10824</name>
</gene>
<dbReference type="Proteomes" id="UP000183557">
    <property type="component" value="Unassembled WGS sequence"/>
</dbReference>
<keyword evidence="2" id="KW-1185">Reference proteome</keyword>
<reference evidence="2" key="1">
    <citation type="submission" date="2016-10" db="EMBL/GenBank/DDBJ databases">
        <authorList>
            <person name="Varghese N."/>
            <person name="Submissions S."/>
        </authorList>
    </citation>
    <scope>NUCLEOTIDE SEQUENCE [LARGE SCALE GENOMIC DNA]</scope>
    <source>
        <strain evidence="2">CGMCC 1.3704</strain>
    </source>
</reference>
<dbReference type="AlphaFoldDB" id="A0A1I3X5V9"/>
<organism evidence="1 2">
    <name type="scientific">Halobacillus dabanensis</name>
    <dbReference type="NCBI Taxonomy" id="240302"/>
    <lineage>
        <taxon>Bacteria</taxon>
        <taxon>Bacillati</taxon>
        <taxon>Bacillota</taxon>
        <taxon>Bacilli</taxon>
        <taxon>Bacillales</taxon>
        <taxon>Bacillaceae</taxon>
        <taxon>Halobacillus</taxon>
    </lineage>
</organism>
<accession>A0A1I3X5V9</accession>
<dbReference type="RefSeq" id="WP_167360087.1">
    <property type="nucleotide sequence ID" value="NZ_FOSB01000008.1"/>
</dbReference>